<protein>
    <submittedName>
        <fullName evidence="2">Uncharacterized protein</fullName>
    </submittedName>
</protein>
<evidence type="ECO:0000313" key="2">
    <source>
        <dbReference type="EMBL" id="SDR18484.1"/>
    </source>
</evidence>
<dbReference type="AlphaFoldDB" id="A0A1H1GZ70"/>
<gene>
    <name evidence="2" type="ORF">SAMN04489764_3933</name>
</gene>
<name>A0A1H1GZ70_9ACTN</name>
<evidence type="ECO:0000256" key="1">
    <source>
        <dbReference type="SAM" id="MobiDB-lite"/>
    </source>
</evidence>
<dbReference type="EMBL" id="FNKK01000002">
    <property type="protein sequence ID" value="SDR18484.1"/>
    <property type="molecule type" value="Genomic_DNA"/>
</dbReference>
<dbReference type="Proteomes" id="UP000217103">
    <property type="component" value="Unassembled WGS sequence"/>
</dbReference>
<organism evidence="2 3">
    <name type="scientific">Thermostaphylospora chromogena</name>
    <dbReference type="NCBI Taxonomy" id="35622"/>
    <lineage>
        <taxon>Bacteria</taxon>
        <taxon>Bacillati</taxon>
        <taxon>Actinomycetota</taxon>
        <taxon>Actinomycetes</taxon>
        <taxon>Streptosporangiales</taxon>
        <taxon>Thermomonosporaceae</taxon>
        <taxon>Thermostaphylospora</taxon>
    </lineage>
</organism>
<feature type="region of interest" description="Disordered" evidence="1">
    <location>
        <begin position="115"/>
        <end position="151"/>
    </location>
</feature>
<sequence>MRRMTGSTRTSAKCAAKLKETKPGYSGPAGATIPVDRLGRLPGRLGDGLHLDRGPARLLDRRGPVPPSAAPRPAEGTPLSRNSALREIWVSLRCMPCMRGRFHVKGGYLMGDTRKKPAKMSAKAKKASIKAARNAKAAKKNDKREEETVHE</sequence>
<feature type="compositionally biased region" description="Basic residues" evidence="1">
    <location>
        <begin position="116"/>
        <end position="128"/>
    </location>
</feature>
<keyword evidence="3" id="KW-1185">Reference proteome</keyword>
<evidence type="ECO:0000313" key="3">
    <source>
        <dbReference type="Proteomes" id="UP000217103"/>
    </source>
</evidence>
<proteinExistence type="predicted"/>
<feature type="compositionally biased region" description="Basic and acidic residues" evidence="1">
    <location>
        <begin position="139"/>
        <end position="151"/>
    </location>
</feature>
<reference evidence="2 3" key="1">
    <citation type="submission" date="2016-10" db="EMBL/GenBank/DDBJ databases">
        <authorList>
            <person name="de Groot N.N."/>
        </authorList>
    </citation>
    <scope>NUCLEOTIDE SEQUENCE [LARGE SCALE GENOMIC DNA]</scope>
    <source>
        <strain evidence="2 3">DSM 43794</strain>
    </source>
</reference>
<feature type="compositionally biased region" description="Basic and acidic residues" evidence="1">
    <location>
        <begin position="47"/>
        <end position="63"/>
    </location>
</feature>
<feature type="region of interest" description="Disordered" evidence="1">
    <location>
        <begin position="44"/>
        <end position="82"/>
    </location>
</feature>
<accession>A0A1H1GZ70</accession>